<dbReference type="AlphaFoldDB" id="A0AAW4NI22"/>
<accession>A0AAW4NI22</accession>
<dbReference type="Proteomes" id="UP001196873">
    <property type="component" value="Unassembled WGS sequence"/>
</dbReference>
<comment type="caution">
    <text evidence="1">The sequence shown here is derived from an EMBL/GenBank/DDBJ whole genome shotgun (WGS) entry which is preliminary data.</text>
</comment>
<organism evidence="1 2">
    <name type="scientific">Segatella salivae</name>
    <dbReference type="NCBI Taxonomy" id="228604"/>
    <lineage>
        <taxon>Bacteria</taxon>
        <taxon>Pseudomonadati</taxon>
        <taxon>Bacteroidota</taxon>
        <taxon>Bacteroidia</taxon>
        <taxon>Bacteroidales</taxon>
        <taxon>Prevotellaceae</taxon>
        <taxon>Segatella</taxon>
    </lineage>
</organism>
<dbReference type="RefSeq" id="WP_007133766.1">
    <property type="nucleotide sequence ID" value="NZ_CABKPN010000001.1"/>
</dbReference>
<dbReference type="EMBL" id="JAHXRF010000001">
    <property type="protein sequence ID" value="MBW4864506.1"/>
    <property type="molecule type" value="Genomic_DNA"/>
</dbReference>
<sequence length="237" mass="27349">MKNRFCILFVVLFMVLQIGGQNSEITITLPDRIAIKVCKEFKVRVRSKTIIGKLSQIKRGTYDGVYSFRLSFQPHYPTKLFVINGGEVHVFQNLGFENSVNVINEVCSYLSDNNCNRRFIEMALIGLYKYVYGEYGLDYGTNVYYKYIPDFNNDSEKNTFILSRVKNIKNIEEEALQLSNERNLLSHAIVDYIKKEKMNSEEAIILLKYVIDGTGVKNLYTPKADTSSGRLWTKKVN</sequence>
<evidence type="ECO:0000313" key="1">
    <source>
        <dbReference type="EMBL" id="MBW4864506.1"/>
    </source>
</evidence>
<protein>
    <submittedName>
        <fullName evidence="1">Uncharacterized protein</fullName>
    </submittedName>
</protein>
<name>A0AAW4NI22_9BACT</name>
<proteinExistence type="predicted"/>
<gene>
    <name evidence="1" type="ORF">KZY68_00410</name>
</gene>
<reference evidence="1" key="1">
    <citation type="submission" date="2021-07" db="EMBL/GenBank/DDBJ databases">
        <title>Genomic diversity and antimicrobial resistance of Prevotella spp. isolated from chronic lung disease airways.</title>
        <authorList>
            <person name="Webb K.A."/>
            <person name="Olagoke O.S."/>
            <person name="Baird T."/>
            <person name="Neill J."/>
            <person name="Pham A."/>
            <person name="Wells T.J."/>
            <person name="Ramsay K.A."/>
            <person name="Bell S.C."/>
            <person name="Sarovich D.S."/>
            <person name="Price E.P."/>
        </authorList>
    </citation>
    <scope>NUCLEOTIDE SEQUENCE</scope>
    <source>
        <strain evidence="1">SCHI0047.S.3</strain>
    </source>
</reference>
<evidence type="ECO:0000313" key="2">
    <source>
        <dbReference type="Proteomes" id="UP001196873"/>
    </source>
</evidence>